<dbReference type="EMBL" id="JBHSMC010000027">
    <property type="protein sequence ID" value="MFC5466485.1"/>
    <property type="molecule type" value="Genomic_DNA"/>
</dbReference>
<evidence type="ECO:0000313" key="11">
    <source>
        <dbReference type="Proteomes" id="UP001596147"/>
    </source>
</evidence>
<dbReference type="NCBIfam" id="TIGR04265">
    <property type="entry name" value="bac_cardiolipin"/>
    <property type="match status" value="1"/>
</dbReference>
<dbReference type="InterPro" id="IPR025202">
    <property type="entry name" value="PLD-like_dom"/>
</dbReference>
<evidence type="ECO:0000259" key="9">
    <source>
        <dbReference type="PROSITE" id="PS50035"/>
    </source>
</evidence>
<dbReference type="PANTHER" id="PTHR21248">
    <property type="entry name" value="CARDIOLIPIN SYNTHASE"/>
    <property type="match status" value="1"/>
</dbReference>
<dbReference type="PANTHER" id="PTHR21248:SF7">
    <property type="entry name" value="MINOR CARDIOLIPIN SYNTHASE CLSB"/>
    <property type="match status" value="1"/>
</dbReference>
<keyword evidence="3" id="KW-0808">Transferase</keyword>
<dbReference type="Gene3D" id="3.30.870.10">
    <property type="entry name" value="Endonuclease Chain A"/>
    <property type="match status" value="2"/>
</dbReference>
<dbReference type="SUPFAM" id="SSF56024">
    <property type="entry name" value="Phospholipase D/nuclease"/>
    <property type="match status" value="2"/>
</dbReference>
<comment type="subcellular location">
    <subcellularLocation>
        <location evidence="1">Cell membrane</location>
    </subcellularLocation>
</comment>
<dbReference type="EC" id="2.7.8.-" evidence="8"/>
<keyword evidence="11" id="KW-1185">Reference proteome</keyword>
<accession>A0ABW0LKZ7</accession>
<dbReference type="CDD" id="cd09110">
    <property type="entry name" value="PLDc_CLS_1"/>
    <property type="match status" value="1"/>
</dbReference>
<feature type="domain" description="PLD phosphodiesterase" evidence="9">
    <location>
        <begin position="311"/>
        <end position="338"/>
    </location>
</feature>
<dbReference type="PROSITE" id="PS50035">
    <property type="entry name" value="PLD"/>
    <property type="match status" value="2"/>
</dbReference>
<dbReference type="SMART" id="SM00155">
    <property type="entry name" value="PLDc"/>
    <property type="match status" value="2"/>
</dbReference>
<dbReference type="Proteomes" id="UP001596147">
    <property type="component" value="Unassembled WGS sequence"/>
</dbReference>
<evidence type="ECO:0000256" key="8">
    <source>
        <dbReference type="NCBIfam" id="TIGR04265"/>
    </source>
</evidence>
<sequence>MRWLFVICLIIAIIGIWGYIDFHLGKYVHAKNWKKREYPKRKSHIQLITNGGELYKSYFQDLQEAKHSIHILFYIVKNDRFSKLFFEALIEQAQRGIKIRLLLDWLGSRKVPKEWIMEAQKYGIEIEFCHRPSFPFLFFTLQQRNHRKITIIDSHIGYLGGYNIGKEYIDMEPELSPWRDYHIRIVGEGALDLEQEFLVDWYRATKKKVDMPHKPEKVVGESVHYFYPSEGIGVVEHIENLIHRAEESIIIGTPYFVPPKKVFLALLDALKRGVYVSVLVPDKADHPFVKEGSFPFLRKLLAAGGKVHQYEKGFFHAKIIVLDNTICDIGTANFDNRSFLLNHEINCFIYDQDFIKEVKEALQEDMNRSTFLTLENLKKVPFSVTFREWIAGLVRGLL</sequence>
<keyword evidence="4" id="KW-0812">Transmembrane</keyword>
<keyword evidence="5" id="KW-0677">Repeat</keyword>
<dbReference type="CDD" id="cd09112">
    <property type="entry name" value="PLDc_CLS_2"/>
    <property type="match status" value="1"/>
</dbReference>
<dbReference type="Pfam" id="PF13091">
    <property type="entry name" value="PLDc_2"/>
    <property type="match status" value="2"/>
</dbReference>
<feature type="domain" description="PLD phosphodiesterase" evidence="9">
    <location>
        <begin position="141"/>
        <end position="168"/>
    </location>
</feature>
<proteinExistence type="predicted"/>
<keyword evidence="6" id="KW-1133">Transmembrane helix</keyword>
<evidence type="ECO:0000256" key="1">
    <source>
        <dbReference type="ARBA" id="ARBA00004236"/>
    </source>
</evidence>
<keyword evidence="7" id="KW-0472">Membrane</keyword>
<evidence type="ECO:0000256" key="3">
    <source>
        <dbReference type="ARBA" id="ARBA00022679"/>
    </source>
</evidence>
<evidence type="ECO:0000256" key="4">
    <source>
        <dbReference type="ARBA" id="ARBA00022692"/>
    </source>
</evidence>
<keyword evidence="2" id="KW-1003">Cell membrane</keyword>
<dbReference type="RefSeq" id="WP_382354598.1">
    <property type="nucleotide sequence ID" value="NZ_JBHSMC010000027.1"/>
</dbReference>
<evidence type="ECO:0000256" key="7">
    <source>
        <dbReference type="ARBA" id="ARBA00023136"/>
    </source>
</evidence>
<dbReference type="InterPro" id="IPR022924">
    <property type="entry name" value="Cardiolipin_synthase"/>
</dbReference>
<evidence type="ECO:0000256" key="2">
    <source>
        <dbReference type="ARBA" id="ARBA00022475"/>
    </source>
</evidence>
<reference evidence="11" key="1">
    <citation type="journal article" date="2019" name="Int. J. Syst. Evol. Microbiol.">
        <title>The Global Catalogue of Microorganisms (GCM) 10K type strain sequencing project: providing services to taxonomists for standard genome sequencing and annotation.</title>
        <authorList>
            <consortium name="The Broad Institute Genomics Platform"/>
            <consortium name="The Broad Institute Genome Sequencing Center for Infectious Disease"/>
            <person name="Wu L."/>
            <person name="Ma J."/>
        </authorList>
    </citation>
    <scope>NUCLEOTIDE SEQUENCE [LARGE SCALE GENOMIC DNA]</scope>
    <source>
        <strain evidence="11">CGMCC 1.12237</strain>
    </source>
</reference>
<comment type="caution">
    <text evidence="10">The sequence shown here is derived from an EMBL/GenBank/DDBJ whole genome shotgun (WGS) entry which is preliminary data.</text>
</comment>
<evidence type="ECO:0000313" key="10">
    <source>
        <dbReference type="EMBL" id="MFC5466485.1"/>
    </source>
</evidence>
<evidence type="ECO:0000256" key="5">
    <source>
        <dbReference type="ARBA" id="ARBA00022737"/>
    </source>
</evidence>
<organism evidence="10 11">
    <name type="scientific">Lederbergia graminis</name>
    <dbReference type="NCBI Taxonomy" id="735518"/>
    <lineage>
        <taxon>Bacteria</taxon>
        <taxon>Bacillati</taxon>
        <taxon>Bacillota</taxon>
        <taxon>Bacilli</taxon>
        <taxon>Bacillales</taxon>
        <taxon>Bacillaceae</taxon>
        <taxon>Lederbergia</taxon>
    </lineage>
</organism>
<evidence type="ECO:0000256" key="6">
    <source>
        <dbReference type="ARBA" id="ARBA00022989"/>
    </source>
</evidence>
<name>A0ABW0LKZ7_9BACI</name>
<protein>
    <recommendedName>
        <fullName evidence="8">Cardiolipin synthase</fullName>
        <ecNumber evidence="8">2.7.8.-</ecNumber>
    </recommendedName>
</protein>
<dbReference type="InterPro" id="IPR001736">
    <property type="entry name" value="PLipase_D/transphosphatidylase"/>
</dbReference>
<gene>
    <name evidence="10" type="primary">cls</name>
    <name evidence="10" type="ORF">ACFPM4_17320</name>
</gene>